<evidence type="ECO:0000256" key="3">
    <source>
        <dbReference type="ARBA" id="ARBA00022475"/>
    </source>
</evidence>
<evidence type="ECO:0000256" key="5">
    <source>
        <dbReference type="ARBA" id="ARBA00022989"/>
    </source>
</evidence>
<gene>
    <name evidence="9" type="ORF">DBW97_01805</name>
</gene>
<proteinExistence type="inferred from homology"/>
<protein>
    <recommendedName>
        <fullName evidence="11">Tol-Pal system protein TolR</fullName>
    </recommendedName>
</protein>
<feature type="transmembrane region" description="Helical" evidence="8">
    <location>
        <begin position="21"/>
        <end position="41"/>
    </location>
</feature>
<keyword evidence="6 8" id="KW-0472">Membrane</keyword>
<dbReference type="GO" id="GO:0015031">
    <property type="term" value="P:protein transport"/>
    <property type="evidence" value="ECO:0007669"/>
    <property type="project" value="UniProtKB-KW"/>
</dbReference>
<keyword evidence="5 8" id="KW-1133">Transmembrane helix</keyword>
<evidence type="ECO:0000256" key="6">
    <source>
        <dbReference type="ARBA" id="ARBA00023136"/>
    </source>
</evidence>
<dbReference type="AlphaFoldDB" id="A0A368BPK0"/>
<sequence>MLLGNRLQGKKKIINEINVVPYVDVMLVLLVIFMVVTPLAVQGLDINLPKTEAKEIELENTLPFVIDVSEDGYYFIEEDNEVVQVSIGFLEDRFSRVIALNPEVEVIIRGDGAADYQSIAELLAVLQSSGANNFSLATQP</sequence>
<evidence type="ECO:0000256" key="1">
    <source>
        <dbReference type="ARBA" id="ARBA00004162"/>
    </source>
</evidence>
<keyword evidence="7" id="KW-0653">Protein transport</keyword>
<evidence type="ECO:0000256" key="2">
    <source>
        <dbReference type="ARBA" id="ARBA00005811"/>
    </source>
</evidence>
<dbReference type="Pfam" id="PF02472">
    <property type="entry name" value="ExbD"/>
    <property type="match status" value="1"/>
</dbReference>
<comment type="subcellular location">
    <subcellularLocation>
        <location evidence="1">Cell membrane</location>
        <topology evidence="1">Single-pass membrane protein</topology>
    </subcellularLocation>
    <subcellularLocation>
        <location evidence="7">Cell membrane</location>
        <topology evidence="7">Single-pass type II membrane protein</topology>
    </subcellularLocation>
</comment>
<evidence type="ECO:0000313" key="9">
    <source>
        <dbReference type="EMBL" id="RCL38772.1"/>
    </source>
</evidence>
<dbReference type="PANTHER" id="PTHR30558:SF7">
    <property type="entry name" value="TOL-PAL SYSTEM PROTEIN TOLR"/>
    <property type="match status" value="1"/>
</dbReference>
<dbReference type="GO" id="GO:0022857">
    <property type="term" value="F:transmembrane transporter activity"/>
    <property type="evidence" value="ECO:0007669"/>
    <property type="project" value="InterPro"/>
</dbReference>
<dbReference type="Gene3D" id="3.30.420.270">
    <property type="match status" value="1"/>
</dbReference>
<evidence type="ECO:0000256" key="8">
    <source>
        <dbReference type="SAM" id="Phobius"/>
    </source>
</evidence>
<dbReference type="Proteomes" id="UP000252147">
    <property type="component" value="Unassembled WGS sequence"/>
</dbReference>
<keyword evidence="4 7" id="KW-0812">Transmembrane</keyword>
<dbReference type="InterPro" id="IPR003400">
    <property type="entry name" value="ExbD"/>
</dbReference>
<keyword evidence="7" id="KW-0813">Transport</keyword>
<dbReference type="GO" id="GO:0005886">
    <property type="term" value="C:plasma membrane"/>
    <property type="evidence" value="ECO:0007669"/>
    <property type="project" value="UniProtKB-SubCell"/>
</dbReference>
<accession>A0A368BPK0</accession>
<dbReference type="PANTHER" id="PTHR30558">
    <property type="entry name" value="EXBD MEMBRANE COMPONENT OF PMF-DRIVEN MACROMOLECULE IMPORT SYSTEM"/>
    <property type="match status" value="1"/>
</dbReference>
<keyword evidence="3" id="KW-1003">Cell membrane</keyword>
<evidence type="ECO:0000256" key="4">
    <source>
        <dbReference type="ARBA" id="ARBA00022692"/>
    </source>
</evidence>
<comment type="caution">
    <text evidence="9">The sequence shown here is derived from an EMBL/GenBank/DDBJ whole genome shotgun (WGS) entry which is preliminary data.</text>
</comment>
<evidence type="ECO:0000256" key="7">
    <source>
        <dbReference type="RuleBase" id="RU003879"/>
    </source>
</evidence>
<name>A0A368BPK0_9GAMM</name>
<reference evidence="9 10" key="1">
    <citation type="journal article" date="2018" name="Microbiome">
        <title>Fine metagenomic profile of the Mediterranean stratified and mixed water columns revealed by assembly and recruitment.</title>
        <authorList>
            <person name="Haro-Moreno J.M."/>
            <person name="Lopez-Perez M."/>
            <person name="De La Torre J.R."/>
            <person name="Picazo A."/>
            <person name="Camacho A."/>
            <person name="Rodriguez-Valera F."/>
        </authorList>
    </citation>
    <scope>NUCLEOTIDE SEQUENCE [LARGE SCALE GENOMIC DNA]</scope>
    <source>
        <strain evidence="9">MED-G83</strain>
    </source>
</reference>
<evidence type="ECO:0000313" key="10">
    <source>
        <dbReference type="Proteomes" id="UP000252147"/>
    </source>
</evidence>
<comment type="similarity">
    <text evidence="2 7">Belongs to the ExbD/TolR family.</text>
</comment>
<evidence type="ECO:0008006" key="11">
    <source>
        <dbReference type="Google" id="ProtNLM"/>
    </source>
</evidence>
<organism evidence="9 10">
    <name type="scientific">SAR86 cluster bacterium</name>
    <dbReference type="NCBI Taxonomy" id="2030880"/>
    <lineage>
        <taxon>Bacteria</taxon>
        <taxon>Pseudomonadati</taxon>
        <taxon>Pseudomonadota</taxon>
        <taxon>Gammaproteobacteria</taxon>
        <taxon>SAR86 cluster</taxon>
    </lineage>
</organism>
<dbReference type="EMBL" id="QOPD01000002">
    <property type="protein sequence ID" value="RCL38772.1"/>
    <property type="molecule type" value="Genomic_DNA"/>
</dbReference>